<feature type="region of interest" description="Disordered" evidence="1">
    <location>
        <begin position="54"/>
        <end position="89"/>
    </location>
</feature>
<accession>A0AAD8P3I6</accession>
<protein>
    <submittedName>
        <fullName evidence="2">Uncharacterized protein</fullName>
    </submittedName>
</protein>
<keyword evidence="3" id="KW-1185">Reference proteome</keyword>
<gene>
    <name evidence="2" type="ORF">QVD17_13656</name>
</gene>
<dbReference type="Proteomes" id="UP001229421">
    <property type="component" value="Unassembled WGS sequence"/>
</dbReference>
<sequence>MEASLIYDNITTINRKHNHTLGFANFITRRHNLTISSSDDHRRLETRAQTLPIDAVAPPPVKPSIIPKTHTRKRSRVRRKRKVDDHGADDGGGYDGGFFGGGSFGGGGGNNGDGGGFDGFNFDDSSSSSSDPAFDFVYEALTWFVLSNCLHFAFKRVVRIFVDGSADAGDRRFR</sequence>
<evidence type="ECO:0000313" key="3">
    <source>
        <dbReference type="Proteomes" id="UP001229421"/>
    </source>
</evidence>
<dbReference type="EMBL" id="JAUHHV010000003">
    <property type="protein sequence ID" value="KAK1430712.1"/>
    <property type="molecule type" value="Genomic_DNA"/>
</dbReference>
<evidence type="ECO:0000256" key="1">
    <source>
        <dbReference type="SAM" id="MobiDB-lite"/>
    </source>
</evidence>
<proteinExistence type="predicted"/>
<reference evidence="2" key="1">
    <citation type="journal article" date="2023" name="bioRxiv">
        <title>Improved chromosome-level genome assembly for marigold (Tagetes erecta).</title>
        <authorList>
            <person name="Jiang F."/>
            <person name="Yuan L."/>
            <person name="Wang S."/>
            <person name="Wang H."/>
            <person name="Xu D."/>
            <person name="Wang A."/>
            <person name="Fan W."/>
        </authorList>
    </citation>
    <scope>NUCLEOTIDE SEQUENCE</scope>
    <source>
        <strain evidence="2">WSJ</strain>
        <tissue evidence="2">Leaf</tissue>
    </source>
</reference>
<comment type="caution">
    <text evidence="2">The sequence shown here is derived from an EMBL/GenBank/DDBJ whole genome shotgun (WGS) entry which is preliminary data.</text>
</comment>
<organism evidence="2 3">
    <name type="scientific">Tagetes erecta</name>
    <name type="common">African marigold</name>
    <dbReference type="NCBI Taxonomy" id="13708"/>
    <lineage>
        <taxon>Eukaryota</taxon>
        <taxon>Viridiplantae</taxon>
        <taxon>Streptophyta</taxon>
        <taxon>Embryophyta</taxon>
        <taxon>Tracheophyta</taxon>
        <taxon>Spermatophyta</taxon>
        <taxon>Magnoliopsida</taxon>
        <taxon>eudicotyledons</taxon>
        <taxon>Gunneridae</taxon>
        <taxon>Pentapetalae</taxon>
        <taxon>asterids</taxon>
        <taxon>campanulids</taxon>
        <taxon>Asterales</taxon>
        <taxon>Asteraceae</taxon>
        <taxon>Asteroideae</taxon>
        <taxon>Heliantheae alliance</taxon>
        <taxon>Tageteae</taxon>
        <taxon>Tagetes</taxon>
    </lineage>
</organism>
<dbReference type="PANTHER" id="PTHR36751">
    <property type="entry name" value="F3E22.8 PROTEIN"/>
    <property type="match status" value="1"/>
</dbReference>
<evidence type="ECO:0000313" key="2">
    <source>
        <dbReference type="EMBL" id="KAK1430712.1"/>
    </source>
</evidence>
<dbReference type="PANTHER" id="PTHR36751:SF1">
    <property type="entry name" value="F3E22.8 PROTEIN"/>
    <property type="match status" value="1"/>
</dbReference>
<dbReference type="AlphaFoldDB" id="A0AAD8P3I6"/>
<name>A0AAD8P3I6_TARER</name>
<feature type="compositionally biased region" description="Basic residues" evidence="1">
    <location>
        <begin position="69"/>
        <end position="81"/>
    </location>
</feature>